<evidence type="ECO:0000313" key="2">
    <source>
        <dbReference type="Proteomes" id="UP000218775"/>
    </source>
</evidence>
<protein>
    <submittedName>
        <fullName evidence="1">Uncharacterized protein</fullName>
    </submittedName>
</protein>
<dbReference type="Proteomes" id="UP000218775">
    <property type="component" value="Unassembled WGS sequence"/>
</dbReference>
<accession>A0A2A4X2E7</accession>
<gene>
    <name evidence="1" type="ORF">COB21_03880</name>
</gene>
<dbReference type="EMBL" id="NVUK01000024">
    <property type="protein sequence ID" value="PCI76773.1"/>
    <property type="molecule type" value="Genomic_DNA"/>
</dbReference>
<organism evidence="1 2">
    <name type="scientific">Aerophobetes bacterium</name>
    <dbReference type="NCBI Taxonomy" id="2030807"/>
    <lineage>
        <taxon>Bacteria</taxon>
        <taxon>Candidatus Aerophobota</taxon>
    </lineage>
</organism>
<proteinExistence type="predicted"/>
<comment type="caution">
    <text evidence="1">The sequence shown here is derived from an EMBL/GenBank/DDBJ whole genome shotgun (WGS) entry which is preliminary data.</text>
</comment>
<name>A0A2A4X2E7_UNCAE</name>
<dbReference type="AlphaFoldDB" id="A0A2A4X2E7"/>
<reference evidence="2" key="1">
    <citation type="submission" date="2017-08" db="EMBL/GenBank/DDBJ databases">
        <title>A dynamic microbial community with high functional redundancy inhabits the cold, oxic subseafloor aquifer.</title>
        <authorList>
            <person name="Tully B.J."/>
            <person name="Wheat C.G."/>
            <person name="Glazer B.T."/>
            <person name="Huber J.A."/>
        </authorList>
    </citation>
    <scope>NUCLEOTIDE SEQUENCE [LARGE SCALE GENOMIC DNA]</scope>
</reference>
<sequence length="97" mass="11252">MALDDSSCLIHLNSTPNELLKPLFGDKVAAKIITKRKTEKHLLKNDDLKKMLLEEQNPNFNNVTEWVDYTTTQTRQKKFYSKTDTATKITLQCNELH</sequence>
<evidence type="ECO:0000313" key="1">
    <source>
        <dbReference type="EMBL" id="PCI76773.1"/>
    </source>
</evidence>